<dbReference type="InterPro" id="IPR007634">
    <property type="entry name" value="RNA_pol_sigma_54_DNA-bd"/>
</dbReference>
<evidence type="ECO:0000256" key="5">
    <source>
        <dbReference type="ARBA" id="ARBA00023015"/>
    </source>
</evidence>
<evidence type="ECO:0000259" key="11">
    <source>
        <dbReference type="Pfam" id="PF04963"/>
    </source>
</evidence>
<evidence type="ECO:0000313" key="12">
    <source>
        <dbReference type="EMBL" id="PTE16817.1"/>
    </source>
</evidence>
<dbReference type="PANTHER" id="PTHR32248:SF4">
    <property type="entry name" value="RNA POLYMERASE SIGMA-54 FACTOR"/>
    <property type="match status" value="1"/>
</dbReference>
<dbReference type="GO" id="GO:0016779">
    <property type="term" value="F:nucleotidyltransferase activity"/>
    <property type="evidence" value="ECO:0007669"/>
    <property type="project" value="UniProtKB-KW"/>
</dbReference>
<evidence type="ECO:0000256" key="1">
    <source>
        <dbReference type="ARBA" id="ARBA00008798"/>
    </source>
</evidence>
<dbReference type="EMBL" id="PZKF01000031">
    <property type="protein sequence ID" value="PTE16817.1"/>
    <property type="molecule type" value="Genomic_DNA"/>
</dbReference>
<dbReference type="PANTHER" id="PTHR32248">
    <property type="entry name" value="RNA POLYMERASE SIGMA-54 FACTOR"/>
    <property type="match status" value="1"/>
</dbReference>
<keyword evidence="2 9" id="KW-0240">DNA-directed RNA polymerase</keyword>
<keyword evidence="7 9" id="KW-0238">DNA-binding</keyword>
<dbReference type="InterPro" id="IPR038709">
    <property type="entry name" value="RpoN_core-bd_sf"/>
</dbReference>
<comment type="similarity">
    <text evidence="1 9">Belongs to the sigma-54 factor family.</text>
</comment>
<dbReference type="PIRSF" id="PIRSF000774">
    <property type="entry name" value="RpoN"/>
    <property type="match status" value="1"/>
</dbReference>
<evidence type="ECO:0000256" key="8">
    <source>
        <dbReference type="ARBA" id="ARBA00023163"/>
    </source>
</evidence>
<dbReference type="Gene3D" id="1.10.10.60">
    <property type="entry name" value="Homeodomain-like"/>
    <property type="match status" value="1"/>
</dbReference>
<comment type="caution">
    <text evidence="12">The sequence shown here is derived from an EMBL/GenBank/DDBJ whole genome shotgun (WGS) entry which is preliminary data.</text>
</comment>
<dbReference type="InterPro" id="IPR000394">
    <property type="entry name" value="RNA_pol_sigma_54"/>
</dbReference>
<organism evidence="12 13">
    <name type="scientific">Phaeovulum veldkampii DSM 11550</name>
    <dbReference type="NCBI Taxonomy" id="1185920"/>
    <lineage>
        <taxon>Bacteria</taxon>
        <taxon>Pseudomonadati</taxon>
        <taxon>Pseudomonadota</taxon>
        <taxon>Alphaproteobacteria</taxon>
        <taxon>Rhodobacterales</taxon>
        <taxon>Paracoccaceae</taxon>
        <taxon>Phaeovulum</taxon>
    </lineage>
</organism>
<dbReference type="OrthoDB" id="9814402at2"/>
<dbReference type="GO" id="GO:0001216">
    <property type="term" value="F:DNA-binding transcription activator activity"/>
    <property type="evidence" value="ECO:0007669"/>
    <property type="project" value="InterPro"/>
</dbReference>
<evidence type="ECO:0000256" key="3">
    <source>
        <dbReference type="ARBA" id="ARBA00022679"/>
    </source>
</evidence>
<accession>A0A2T4JG99</accession>
<feature type="domain" description="RNA polymerase sigma factor 54 core-binding" evidence="11">
    <location>
        <begin position="74"/>
        <end position="251"/>
    </location>
</feature>
<evidence type="ECO:0000256" key="9">
    <source>
        <dbReference type="PIRNR" id="PIRNR000774"/>
    </source>
</evidence>
<evidence type="ECO:0000259" key="10">
    <source>
        <dbReference type="Pfam" id="PF04552"/>
    </source>
</evidence>
<keyword evidence="5 9" id="KW-0805">Transcription regulation</keyword>
<dbReference type="Proteomes" id="UP000241899">
    <property type="component" value="Unassembled WGS sequence"/>
</dbReference>
<dbReference type="RefSeq" id="WP_107325653.1">
    <property type="nucleotide sequence ID" value="NZ_NHSP01000016.1"/>
</dbReference>
<keyword evidence="8 9" id="KW-0804">Transcription</keyword>
<sequence>MEMNQVFRQTTTLAMTQKMQAALRILQMNNLDLADYLAEQALENPCLDLRPPAPLPAGPAATGPDWDEIAALEGAPVSLFAHVADQIALAFDTPTDRALALAFAEALEPSGWLSASSEAVADACGAPPERAAAVLARLQQFEPTGIFARNLAECLRLQAADRGLLTWEMETILGHLDLLAAGRLADLAALCDCEIDDIRAALAIIRSLDPKPGDSFASDRAPIFPPDLCARRKAGVWEVELNRSCLPRLRLIGETLPEVAHDPAARDYLNRSLSQARWLVRAIERRQVTLLRTAACLVRHQAAFLDHGARHLRPLSMEDVAAELNLHPSTISRATAARLIETPRGTVPLKAFFSRTVAADAGEGQSQDAVIALVGEIVAAEDRANPLSDAAIVKLATEAGVTLARRTVTKYRESLGIPSSYDRKRRAELAR</sequence>
<keyword evidence="4 9" id="KW-0548">Nucleotidyltransferase</keyword>
<dbReference type="GO" id="GO:0006352">
    <property type="term" value="P:DNA-templated transcription initiation"/>
    <property type="evidence" value="ECO:0007669"/>
    <property type="project" value="InterPro"/>
</dbReference>
<evidence type="ECO:0000256" key="4">
    <source>
        <dbReference type="ARBA" id="ARBA00022695"/>
    </source>
</evidence>
<evidence type="ECO:0000256" key="6">
    <source>
        <dbReference type="ARBA" id="ARBA00023082"/>
    </source>
</evidence>
<feature type="domain" description="RNA polymerase sigma factor 54 DNA-binding" evidence="10">
    <location>
        <begin position="267"/>
        <end position="425"/>
    </location>
</feature>
<keyword evidence="13" id="KW-1185">Reference proteome</keyword>
<dbReference type="Pfam" id="PF00309">
    <property type="entry name" value="Sigma54_AID"/>
    <property type="match status" value="1"/>
</dbReference>
<dbReference type="GO" id="GO:0016987">
    <property type="term" value="F:sigma factor activity"/>
    <property type="evidence" value="ECO:0007669"/>
    <property type="project" value="UniProtKB-KW"/>
</dbReference>
<comment type="function">
    <text evidence="9">Sigma factors are initiation factors that promote the attachment of RNA polymerase to specific initiation sites and are then released.</text>
</comment>
<reference evidence="12 13" key="1">
    <citation type="submission" date="2018-03" db="EMBL/GenBank/DDBJ databases">
        <title>Rhodobacter veldkampii.</title>
        <authorList>
            <person name="Meyer T.E."/>
            <person name="Miller S."/>
            <person name="Lodha T."/>
            <person name="Gandham S."/>
            <person name="Chintalapati S."/>
            <person name="Chintalapati V.R."/>
        </authorList>
    </citation>
    <scope>NUCLEOTIDE SEQUENCE [LARGE SCALE GENOMIC DNA]</scope>
    <source>
        <strain evidence="12 13">DSM 11550</strain>
    </source>
</reference>
<dbReference type="NCBIfam" id="TIGR02395">
    <property type="entry name" value="rpoN_sigma"/>
    <property type="match status" value="1"/>
</dbReference>
<dbReference type="PROSITE" id="PS50044">
    <property type="entry name" value="SIGMA54_3"/>
    <property type="match status" value="1"/>
</dbReference>
<dbReference type="PROSITE" id="PS00718">
    <property type="entry name" value="SIGMA54_2"/>
    <property type="match status" value="1"/>
</dbReference>
<evidence type="ECO:0000313" key="13">
    <source>
        <dbReference type="Proteomes" id="UP000241899"/>
    </source>
</evidence>
<dbReference type="GO" id="GO:0003677">
    <property type="term" value="F:DNA binding"/>
    <property type="evidence" value="ECO:0007669"/>
    <property type="project" value="UniProtKB-KW"/>
</dbReference>
<dbReference type="Pfam" id="PF04963">
    <property type="entry name" value="Sigma54_CBD"/>
    <property type="match status" value="1"/>
</dbReference>
<evidence type="ECO:0000256" key="7">
    <source>
        <dbReference type="ARBA" id="ARBA00023125"/>
    </source>
</evidence>
<name>A0A2T4JG99_9RHOB</name>
<dbReference type="PRINTS" id="PR00045">
    <property type="entry name" value="SIGMA54FCT"/>
</dbReference>
<keyword evidence="3 9" id="KW-0808">Transferase</keyword>
<keyword evidence="6 9" id="KW-0731">Sigma factor</keyword>
<evidence type="ECO:0000256" key="2">
    <source>
        <dbReference type="ARBA" id="ARBA00022478"/>
    </source>
</evidence>
<proteinExistence type="inferred from homology"/>
<dbReference type="Gene3D" id="1.10.10.1330">
    <property type="entry name" value="RNA polymerase sigma-54 factor, core-binding domain"/>
    <property type="match status" value="1"/>
</dbReference>
<protein>
    <recommendedName>
        <fullName evidence="9">RNA polymerase sigma-54 factor</fullName>
    </recommendedName>
</protein>
<dbReference type="GO" id="GO:0000428">
    <property type="term" value="C:DNA-directed RNA polymerase complex"/>
    <property type="evidence" value="ECO:0007669"/>
    <property type="project" value="UniProtKB-KW"/>
</dbReference>
<dbReference type="InterPro" id="IPR007046">
    <property type="entry name" value="RNA_pol_sigma_54_core-bd"/>
</dbReference>
<dbReference type="Pfam" id="PF04552">
    <property type="entry name" value="Sigma54_DBD"/>
    <property type="match status" value="1"/>
</dbReference>
<gene>
    <name evidence="12" type="primary">rpoN</name>
    <name evidence="12" type="ORF">C5F46_12365</name>
</gene>
<dbReference type="PROSITE" id="PS00717">
    <property type="entry name" value="SIGMA54_1"/>
    <property type="match status" value="1"/>
</dbReference>
<dbReference type="AlphaFoldDB" id="A0A2T4JG99"/>